<dbReference type="Pfam" id="PF22725">
    <property type="entry name" value="GFO_IDH_MocA_C3"/>
    <property type="match status" value="1"/>
</dbReference>
<dbReference type="InterPro" id="IPR052515">
    <property type="entry name" value="Gfo/Idh/MocA_Oxidoreductase"/>
</dbReference>
<evidence type="ECO:0000259" key="2">
    <source>
        <dbReference type="Pfam" id="PF22725"/>
    </source>
</evidence>
<protein>
    <recommendedName>
        <fullName evidence="5">Gfo/Idh/MocA family oxidoreductase</fullName>
    </recommendedName>
</protein>
<dbReference type="SUPFAM" id="SSF55347">
    <property type="entry name" value="Glyceraldehyde-3-phosphate dehydrogenase-like, C-terminal domain"/>
    <property type="match status" value="1"/>
</dbReference>
<evidence type="ECO:0000313" key="4">
    <source>
        <dbReference type="Proteomes" id="UP001501391"/>
    </source>
</evidence>
<reference evidence="4" key="1">
    <citation type="journal article" date="2019" name="Int. J. Syst. Evol. Microbiol.">
        <title>The Global Catalogue of Microorganisms (GCM) 10K type strain sequencing project: providing services to taxonomists for standard genome sequencing and annotation.</title>
        <authorList>
            <consortium name="The Broad Institute Genomics Platform"/>
            <consortium name="The Broad Institute Genome Sequencing Center for Infectious Disease"/>
            <person name="Wu L."/>
            <person name="Ma J."/>
        </authorList>
    </citation>
    <scope>NUCLEOTIDE SEQUENCE [LARGE SCALE GENOMIC DNA]</scope>
    <source>
        <strain evidence="4">JCM 14924</strain>
    </source>
</reference>
<dbReference type="SUPFAM" id="SSF51735">
    <property type="entry name" value="NAD(P)-binding Rossmann-fold domains"/>
    <property type="match status" value="1"/>
</dbReference>
<dbReference type="InterPro" id="IPR055170">
    <property type="entry name" value="GFO_IDH_MocA-like_dom"/>
</dbReference>
<proteinExistence type="predicted"/>
<dbReference type="Pfam" id="PF01408">
    <property type="entry name" value="GFO_IDH_MocA"/>
    <property type="match status" value="1"/>
</dbReference>
<comment type="caution">
    <text evidence="3">The sequence shown here is derived from an EMBL/GenBank/DDBJ whole genome shotgun (WGS) entry which is preliminary data.</text>
</comment>
<dbReference type="InterPro" id="IPR000683">
    <property type="entry name" value="Gfo/Idh/MocA-like_OxRdtase_N"/>
</dbReference>
<dbReference type="InterPro" id="IPR036291">
    <property type="entry name" value="NAD(P)-bd_dom_sf"/>
</dbReference>
<evidence type="ECO:0008006" key="5">
    <source>
        <dbReference type="Google" id="ProtNLM"/>
    </source>
</evidence>
<accession>A0ABP5NB18</accession>
<name>A0ABP5NB18_9ACTN</name>
<dbReference type="PANTHER" id="PTHR43249:SF1">
    <property type="entry name" value="D-GLUCOSIDE 3-DEHYDROGENASE"/>
    <property type="match status" value="1"/>
</dbReference>
<evidence type="ECO:0000313" key="3">
    <source>
        <dbReference type="EMBL" id="GAA2194202.1"/>
    </source>
</evidence>
<sequence>MTVRVGFVGVGYIAKEHLKRVLTDPEARVVALCDTEPSAAEATRASVLDKLKGTARDDLLASFAQAPVHTNPVRMFQQESLDAVFLCLPPFAHGDVEFAAIEAGIPFLVEKPVALDLPLAQKISSALHARGLIGAAGYQSRYSRIVPFVRETLGDRTIAMTLAHRFTKLPPREWYRHQNRSGGQVVEMATHQVDLLRHVVSEISTVYVSGGRRIATHDPSEIFDVSVASLTYDNGAVGSLVTNMVSGHGNPAYARGIHVIADGLTLSVLGHEGESRTIEVVTAEGRQEHTFDDDSMAAQDRAFVRAVRDGRPELVLAPYEEAVRTLAVTLAHQQSAETGRPVQVSTLLGHTA</sequence>
<dbReference type="EMBL" id="BAAAOQ010000005">
    <property type="protein sequence ID" value="GAA2194202.1"/>
    <property type="molecule type" value="Genomic_DNA"/>
</dbReference>
<feature type="domain" description="Gfo/Idh/MocA-like oxidoreductase N-terminal" evidence="1">
    <location>
        <begin position="3"/>
        <end position="133"/>
    </location>
</feature>
<evidence type="ECO:0000259" key="1">
    <source>
        <dbReference type="Pfam" id="PF01408"/>
    </source>
</evidence>
<dbReference type="PANTHER" id="PTHR43249">
    <property type="entry name" value="UDP-N-ACETYL-2-AMINO-2-DEOXY-D-GLUCURONATE OXIDASE"/>
    <property type="match status" value="1"/>
</dbReference>
<keyword evidence="4" id="KW-1185">Reference proteome</keyword>
<dbReference type="Gene3D" id="3.40.50.720">
    <property type="entry name" value="NAD(P)-binding Rossmann-like Domain"/>
    <property type="match status" value="1"/>
</dbReference>
<organism evidence="3 4">
    <name type="scientific">Streptomyces bangladeshensis</name>
    <dbReference type="NCBI Taxonomy" id="295352"/>
    <lineage>
        <taxon>Bacteria</taxon>
        <taxon>Bacillati</taxon>
        <taxon>Actinomycetota</taxon>
        <taxon>Actinomycetes</taxon>
        <taxon>Kitasatosporales</taxon>
        <taxon>Streptomycetaceae</taxon>
        <taxon>Streptomyces</taxon>
    </lineage>
</organism>
<dbReference type="RefSeq" id="WP_059247759.1">
    <property type="nucleotide sequence ID" value="NZ_BAAAOQ010000005.1"/>
</dbReference>
<dbReference type="Gene3D" id="3.30.360.10">
    <property type="entry name" value="Dihydrodipicolinate Reductase, domain 2"/>
    <property type="match status" value="1"/>
</dbReference>
<gene>
    <name evidence="3" type="ORF">GCM10009787_19200</name>
</gene>
<feature type="domain" description="GFO/IDH/MocA-like oxidoreductase" evidence="2">
    <location>
        <begin position="161"/>
        <end position="273"/>
    </location>
</feature>
<dbReference type="Proteomes" id="UP001501391">
    <property type="component" value="Unassembled WGS sequence"/>
</dbReference>